<dbReference type="GO" id="GO:0003723">
    <property type="term" value="F:RNA binding"/>
    <property type="evidence" value="ECO:0007669"/>
    <property type="project" value="InterPro"/>
</dbReference>
<sequence>MQAIRSFVREVVQAYKQKDKKAICDLISLDSSSERVEQLSQVLYDMTEESIRSTVAADCESLDAPRPLKDLITNYLIFTIASCLDTSDLADVYELLSTCYGSFLGLYTAFDAQWLTPLLMNISYSLVDWATLADKENPTAKELKVSDAAAKHLSRAFNVVISDKTSNDLKDSKKMALYYLANLTFRVYFKIQSTRLLPTMIANISKAGVKLEQYPMSQQVTHRYYLGRYYLYQLDLRSTERHLAFAFRNCPPQNPHDPQSTNEVTYNNARLILIYLVAARLCLGIFPSQQLLRAYDLEVYFSTLIRAVKLGDLGLLDNHLDSPEVLGWFVKKEIYFLLKEKLRVLCWRSLIRRVWLLNAGQPRVDLNLLVSVGQLLIKDGSFDIWDVECITASLLDQGYIRGYIHSEKKILVVSKTNSFPPVSSVEVAEEYA</sequence>
<dbReference type="GO" id="GO:0070390">
    <property type="term" value="C:transcription export complex 2"/>
    <property type="evidence" value="ECO:0007669"/>
    <property type="project" value="TreeGrafter"/>
</dbReference>
<keyword evidence="3" id="KW-1185">Reference proteome</keyword>
<dbReference type="InterPro" id="IPR045114">
    <property type="entry name" value="Csn12-like"/>
</dbReference>
<evidence type="ECO:0000313" key="3">
    <source>
        <dbReference type="Proteomes" id="UP000078512"/>
    </source>
</evidence>
<reference evidence="2 3" key="1">
    <citation type="submission" date="2016-05" db="EMBL/GenBank/DDBJ databases">
        <title>Genome sequencing reveals origins of a unique bacterial endosymbiosis in the earliest lineages of terrestrial Fungi.</title>
        <authorList>
            <consortium name="DOE Joint Genome Institute"/>
            <person name="Uehling J."/>
            <person name="Gryganskyi A."/>
            <person name="Hameed K."/>
            <person name="Tschaplinski T."/>
            <person name="Misztal P."/>
            <person name="Wu S."/>
            <person name="Desiro A."/>
            <person name="Vande Pol N."/>
            <person name="Du Z.-Y."/>
            <person name="Zienkiewicz A."/>
            <person name="Zienkiewicz K."/>
            <person name="Morin E."/>
            <person name="Tisserant E."/>
            <person name="Splivallo R."/>
            <person name="Hainaut M."/>
            <person name="Henrissat B."/>
            <person name="Ohm R."/>
            <person name="Kuo A."/>
            <person name="Yan J."/>
            <person name="Lipzen A."/>
            <person name="Nolan M."/>
            <person name="Labutti K."/>
            <person name="Barry K."/>
            <person name="Goldstein A."/>
            <person name="Labbe J."/>
            <person name="Schadt C."/>
            <person name="Tuskan G."/>
            <person name="Grigoriev I."/>
            <person name="Martin F."/>
            <person name="Vilgalys R."/>
            <person name="Bonito G."/>
        </authorList>
    </citation>
    <scope>NUCLEOTIDE SEQUENCE [LARGE SCALE GENOMIC DNA]</scope>
    <source>
        <strain evidence="2 3">AG-77</strain>
    </source>
</reference>
<dbReference type="OrthoDB" id="5404651at2759"/>
<proteinExistence type="predicted"/>
<dbReference type="PROSITE" id="PS50250">
    <property type="entry name" value="PCI"/>
    <property type="match status" value="1"/>
</dbReference>
<evidence type="ECO:0000313" key="2">
    <source>
        <dbReference type="EMBL" id="OAQ31850.1"/>
    </source>
</evidence>
<dbReference type="InterPro" id="IPR036388">
    <property type="entry name" value="WH-like_DNA-bd_sf"/>
</dbReference>
<dbReference type="Proteomes" id="UP000078512">
    <property type="component" value="Unassembled WGS sequence"/>
</dbReference>
<gene>
    <name evidence="2" type="ORF">K457DRAFT_91428</name>
</gene>
<dbReference type="GO" id="GO:0000973">
    <property type="term" value="P:post-transcriptional tethering of RNA polymerase II gene DNA at nuclear periphery"/>
    <property type="evidence" value="ECO:0007669"/>
    <property type="project" value="TreeGrafter"/>
</dbReference>
<name>A0A197K2Z2_9FUNG</name>
<dbReference type="InterPro" id="IPR000717">
    <property type="entry name" value="PCI_dom"/>
</dbReference>
<dbReference type="GO" id="GO:0016973">
    <property type="term" value="P:poly(A)+ mRNA export from nucleus"/>
    <property type="evidence" value="ECO:0007669"/>
    <property type="project" value="TreeGrafter"/>
</dbReference>
<dbReference type="GO" id="GO:0003690">
    <property type="term" value="F:double-stranded DNA binding"/>
    <property type="evidence" value="ECO:0007669"/>
    <property type="project" value="InterPro"/>
</dbReference>
<dbReference type="STRING" id="1314771.A0A197K2Z2"/>
<dbReference type="Gene3D" id="1.10.10.10">
    <property type="entry name" value="Winged helix-like DNA-binding domain superfamily/Winged helix DNA-binding domain"/>
    <property type="match status" value="1"/>
</dbReference>
<protein>
    <recommendedName>
        <fullName evidence="1">PCI domain-containing protein</fullName>
    </recommendedName>
</protein>
<evidence type="ECO:0000259" key="1">
    <source>
        <dbReference type="PROSITE" id="PS50250"/>
    </source>
</evidence>
<feature type="domain" description="PCI" evidence="1">
    <location>
        <begin position="220"/>
        <end position="418"/>
    </location>
</feature>
<dbReference type="GO" id="GO:0006368">
    <property type="term" value="P:transcription elongation by RNA polymerase II"/>
    <property type="evidence" value="ECO:0007669"/>
    <property type="project" value="TreeGrafter"/>
</dbReference>
<dbReference type="PANTHER" id="PTHR12732:SF8">
    <property type="entry name" value="NUCLEAR MRNA EXPORT PROTEIN THP1"/>
    <property type="match status" value="1"/>
</dbReference>
<dbReference type="AlphaFoldDB" id="A0A197K2Z2"/>
<accession>A0A197K2Z2</accession>
<dbReference type="SMART" id="SM00753">
    <property type="entry name" value="PAM"/>
    <property type="match status" value="1"/>
</dbReference>
<dbReference type="PANTHER" id="PTHR12732">
    <property type="entry name" value="UNCHARACTERIZED PROTEASOME COMPONENT REGION PCI-CONTAINING"/>
    <property type="match status" value="1"/>
</dbReference>
<organism evidence="2 3">
    <name type="scientific">Linnemannia elongata AG-77</name>
    <dbReference type="NCBI Taxonomy" id="1314771"/>
    <lineage>
        <taxon>Eukaryota</taxon>
        <taxon>Fungi</taxon>
        <taxon>Fungi incertae sedis</taxon>
        <taxon>Mucoromycota</taxon>
        <taxon>Mortierellomycotina</taxon>
        <taxon>Mortierellomycetes</taxon>
        <taxon>Mortierellales</taxon>
        <taxon>Mortierellaceae</taxon>
        <taxon>Linnemannia</taxon>
    </lineage>
</organism>
<dbReference type="EMBL" id="KV442027">
    <property type="protein sequence ID" value="OAQ31850.1"/>
    <property type="molecule type" value="Genomic_DNA"/>
</dbReference>